<dbReference type="AlphaFoldDB" id="A0A397JIX8"/>
<keyword evidence="2" id="KW-1185">Reference proteome</keyword>
<evidence type="ECO:0000313" key="1">
    <source>
        <dbReference type="EMBL" id="RHZ88305.1"/>
    </source>
</evidence>
<name>A0A397JIX8_9GLOM</name>
<proteinExistence type="predicted"/>
<dbReference type="Proteomes" id="UP000266861">
    <property type="component" value="Unassembled WGS sequence"/>
</dbReference>
<comment type="caution">
    <text evidence="1">The sequence shown here is derived from an EMBL/GenBank/DDBJ whole genome shotgun (WGS) entry which is preliminary data.</text>
</comment>
<dbReference type="EMBL" id="PQFF01000021">
    <property type="protein sequence ID" value="RHZ88305.1"/>
    <property type="molecule type" value="Genomic_DNA"/>
</dbReference>
<evidence type="ECO:0000313" key="2">
    <source>
        <dbReference type="Proteomes" id="UP000266861"/>
    </source>
</evidence>
<organism evidence="1 2">
    <name type="scientific">Diversispora epigaea</name>
    <dbReference type="NCBI Taxonomy" id="1348612"/>
    <lineage>
        <taxon>Eukaryota</taxon>
        <taxon>Fungi</taxon>
        <taxon>Fungi incertae sedis</taxon>
        <taxon>Mucoromycota</taxon>
        <taxon>Glomeromycotina</taxon>
        <taxon>Glomeromycetes</taxon>
        <taxon>Diversisporales</taxon>
        <taxon>Diversisporaceae</taxon>
        <taxon>Diversispora</taxon>
    </lineage>
</organism>
<sequence>MAMITIKQYNNERCSNAQCNNEQLIHSALSAVHSSKHYRGNGACTLCTKENFIQEFGTSLKVNKLIDY</sequence>
<gene>
    <name evidence="1" type="ORF">Glove_23g167</name>
</gene>
<reference evidence="1 2" key="1">
    <citation type="submission" date="2018-08" db="EMBL/GenBank/DDBJ databases">
        <title>Genome and evolution of the arbuscular mycorrhizal fungus Diversispora epigaea (formerly Glomus versiforme) and its bacterial endosymbionts.</title>
        <authorList>
            <person name="Sun X."/>
            <person name="Fei Z."/>
            <person name="Harrison M."/>
        </authorList>
    </citation>
    <scope>NUCLEOTIDE SEQUENCE [LARGE SCALE GENOMIC DNA]</scope>
    <source>
        <strain evidence="1 2">IT104</strain>
    </source>
</reference>
<dbReference type="OrthoDB" id="10643350at2759"/>
<accession>A0A397JIX8</accession>
<protein>
    <submittedName>
        <fullName evidence="1">Uncharacterized protein</fullName>
    </submittedName>
</protein>